<evidence type="ECO:0000313" key="2">
    <source>
        <dbReference type="EMBL" id="MER2998085.1"/>
    </source>
</evidence>
<dbReference type="SUPFAM" id="SSF53448">
    <property type="entry name" value="Nucleotide-diphospho-sugar transferases"/>
    <property type="match status" value="1"/>
</dbReference>
<dbReference type="EMBL" id="JBEOKT010000008">
    <property type="protein sequence ID" value="MER2998085.1"/>
    <property type="molecule type" value="Genomic_DNA"/>
</dbReference>
<dbReference type="CDD" id="cd04179">
    <property type="entry name" value="DPM_DPG-synthase_like"/>
    <property type="match status" value="1"/>
</dbReference>
<comment type="caution">
    <text evidence="2">The sequence shown here is derived from an EMBL/GenBank/DDBJ whole genome shotgun (WGS) entry which is preliminary data.</text>
</comment>
<reference evidence="2 3" key="1">
    <citation type="submission" date="2024-06" db="EMBL/GenBank/DDBJ databases">
        <title>Pontibacter populi HYL7-15.</title>
        <authorList>
            <person name="Kim M.K."/>
        </authorList>
    </citation>
    <scope>NUCLEOTIDE SEQUENCE [LARGE SCALE GENOMIC DNA]</scope>
    <source>
        <strain evidence="2 3">HYL7-15</strain>
    </source>
</reference>
<evidence type="ECO:0000259" key="1">
    <source>
        <dbReference type="Pfam" id="PF00535"/>
    </source>
</evidence>
<sequence>MKVSCLIPCYNERERIARVLNIIVSTKYIQQVICVDDGSTDGTAEYIERNWPTVEVIRLLHNQGKTKAIKQGLQYVEYATLLMMDADLQGLQKEELEAALDAYKECHEVDMVILRRINSPWFVKWYRSDVLLSGERILQTADLKQILKQRLKCYQLEVAINRYMLRHKKVVRWMPWSAMNTYKVDKLGVLHGSRKEFNMYVDIVNYVGFSHMCLQLTSFTKKLHYKATATTPIKEPQQLYLRHYFS</sequence>
<keyword evidence="3" id="KW-1185">Reference proteome</keyword>
<organism evidence="2 3">
    <name type="scientific">Pontibacter populi</name>
    <dbReference type="NCBI Taxonomy" id="890055"/>
    <lineage>
        <taxon>Bacteria</taxon>
        <taxon>Pseudomonadati</taxon>
        <taxon>Bacteroidota</taxon>
        <taxon>Cytophagia</taxon>
        <taxon>Cytophagales</taxon>
        <taxon>Hymenobacteraceae</taxon>
        <taxon>Pontibacter</taxon>
    </lineage>
</organism>
<feature type="domain" description="Glycosyltransferase 2-like" evidence="1">
    <location>
        <begin position="4"/>
        <end position="171"/>
    </location>
</feature>
<gene>
    <name evidence="2" type="ORF">ABS362_11055</name>
</gene>
<dbReference type="Gene3D" id="3.90.550.10">
    <property type="entry name" value="Spore Coat Polysaccharide Biosynthesis Protein SpsA, Chain A"/>
    <property type="match status" value="1"/>
</dbReference>
<dbReference type="RefSeq" id="WP_350412540.1">
    <property type="nucleotide sequence ID" value="NZ_JBEOKT010000008.1"/>
</dbReference>
<protein>
    <submittedName>
        <fullName evidence="2">Glycosyltransferase family 2 protein</fullName>
    </submittedName>
</protein>
<dbReference type="InterPro" id="IPR050256">
    <property type="entry name" value="Glycosyltransferase_2"/>
</dbReference>
<evidence type="ECO:0000313" key="3">
    <source>
        <dbReference type="Proteomes" id="UP001476807"/>
    </source>
</evidence>
<dbReference type="InterPro" id="IPR001173">
    <property type="entry name" value="Glyco_trans_2-like"/>
</dbReference>
<dbReference type="Proteomes" id="UP001476807">
    <property type="component" value="Unassembled WGS sequence"/>
</dbReference>
<accession>A0ABV1RUQ2</accession>
<name>A0ABV1RUQ2_9BACT</name>
<dbReference type="PANTHER" id="PTHR48090:SF7">
    <property type="entry name" value="RFBJ PROTEIN"/>
    <property type="match status" value="1"/>
</dbReference>
<proteinExistence type="predicted"/>
<dbReference type="InterPro" id="IPR029044">
    <property type="entry name" value="Nucleotide-diphossugar_trans"/>
</dbReference>
<dbReference type="PANTHER" id="PTHR48090">
    <property type="entry name" value="UNDECAPRENYL-PHOSPHATE 4-DEOXY-4-FORMAMIDO-L-ARABINOSE TRANSFERASE-RELATED"/>
    <property type="match status" value="1"/>
</dbReference>
<dbReference type="Pfam" id="PF00535">
    <property type="entry name" value="Glycos_transf_2"/>
    <property type="match status" value="1"/>
</dbReference>